<name>A0A2Z2KEA7_9BACL</name>
<dbReference type="Proteomes" id="UP000249890">
    <property type="component" value="Chromosome"/>
</dbReference>
<protein>
    <submittedName>
        <fullName evidence="8">Peptidase S8</fullName>
    </submittedName>
</protein>
<dbReference type="GO" id="GO:0046872">
    <property type="term" value="F:metal ion binding"/>
    <property type="evidence" value="ECO:0007669"/>
    <property type="project" value="UniProtKB-KW"/>
</dbReference>
<keyword evidence="4 6" id="KW-0378">Hydrolase</keyword>
<feature type="domain" description="Peptidase S8/S53" evidence="7">
    <location>
        <begin position="124"/>
        <end position="350"/>
    </location>
</feature>
<dbReference type="PANTHER" id="PTHR43806:SF11">
    <property type="entry name" value="CEREVISIN-RELATED"/>
    <property type="match status" value="1"/>
</dbReference>
<dbReference type="OrthoDB" id="9798386at2"/>
<dbReference type="Gene3D" id="3.40.50.200">
    <property type="entry name" value="Peptidase S8/S53 domain"/>
    <property type="match status" value="1"/>
</dbReference>
<evidence type="ECO:0000259" key="7">
    <source>
        <dbReference type="Pfam" id="PF00082"/>
    </source>
</evidence>
<dbReference type="GO" id="GO:0006508">
    <property type="term" value="P:proteolysis"/>
    <property type="evidence" value="ECO:0007669"/>
    <property type="project" value="UniProtKB-KW"/>
</dbReference>
<dbReference type="SUPFAM" id="SSF52743">
    <property type="entry name" value="Subtilisin-like"/>
    <property type="match status" value="1"/>
</dbReference>
<keyword evidence="3" id="KW-0479">Metal-binding</keyword>
<dbReference type="AlphaFoldDB" id="A0A2Z2KEA7"/>
<feature type="active site" description="Charge relay system" evidence="6">
    <location>
        <position position="164"/>
    </location>
</feature>
<dbReference type="PANTHER" id="PTHR43806">
    <property type="entry name" value="PEPTIDASE S8"/>
    <property type="match status" value="1"/>
</dbReference>
<evidence type="ECO:0000256" key="1">
    <source>
        <dbReference type="ARBA" id="ARBA00011073"/>
    </source>
</evidence>
<evidence type="ECO:0000256" key="3">
    <source>
        <dbReference type="ARBA" id="ARBA00022723"/>
    </source>
</evidence>
<reference evidence="8 9" key="1">
    <citation type="submission" date="2017-06" db="EMBL/GenBank/DDBJ databases">
        <title>Complete genome sequence of Paenibacillus donghaensis KCTC 13049T isolated from East Sea sediment, South Korea.</title>
        <authorList>
            <person name="Jung B.K."/>
            <person name="Hong S.-J."/>
            <person name="Shin J.-H."/>
        </authorList>
    </citation>
    <scope>NUCLEOTIDE SEQUENCE [LARGE SCALE GENOMIC DNA]</scope>
    <source>
        <strain evidence="8 9">KCTC 13049</strain>
    </source>
</reference>
<dbReference type="InterPro" id="IPR015500">
    <property type="entry name" value="Peptidase_S8_subtilisin-rel"/>
</dbReference>
<evidence type="ECO:0000256" key="5">
    <source>
        <dbReference type="ARBA" id="ARBA00022825"/>
    </source>
</evidence>
<dbReference type="KEGG" id="pdh:B9T62_32665"/>
<dbReference type="RefSeq" id="WP_087919052.1">
    <property type="nucleotide sequence ID" value="NZ_CP021780.1"/>
</dbReference>
<dbReference type="InterPro" id="IPR000209">
    <property type="entry name" value="Peptidase_S8/S53_dom"/>
</dbReference>
<evidence type="ECO:0000256" key="6">
    <source>
        <dbReference type="PROSITE-ProRule" id="PRU01240"/>
    </source>
</evidence>
<dbReference type="CDD" id="cd07477">
    <property type="entry name" value="Peptidases_S8_Subtilisin_subset"/>
    <property type="match status" value="1"/>
</dbReference>
<evidence type="ECO:0000256" key="2">
    <source>
        <dbReference type="ARBA" id="ARBA00022670"/>
    </source>
</evidence>
<feature type="active site" description="Charge relay system" evidence="6">
    <location>
        <position position="131"/>
    </location>
</feature>
<dbReference type="PROSITE" id="PS00137">
    <property type="entry name" value="SUBTILASE_HIS"/>
    <property type="match status" value="1"/>
</dbReference>
<organism evidence="8 9">
    <name type="scientific">Paenibacillus donghaensis</name>
    <dbReference type="NCBI Taxonomy" id="414771"/>
    <lineage>
        <taxon>Bacteria</taxon>
        <taxon>Bacillati</taxon>
        <taxon>Bacillota</taxon>
        <taxon>Bacilli</taxon>
        <taxon>Bacillales</taxon>
        <taxon>Paenibacillaceae</taxon>
        <taxon>Paenibacillus</taxon>
    </lineage>
</organism>
<sequence>MDYYRFWQLLLDEISVAPKNGERRIVTFHDPRHYAGVLSEWRSLKSKRAGLKQVQVSTLIRAFVMPAAGAARLLDRFAESLNVEEDLRIQIHSIPGERVGTAVLPWGVKAIHAPQAWTRSTGVQVRIGVIDTGADYRHPDLKHSLTSGVNLLHRGMLPLDDNGHGTHIAGTLSAAGGSRGMMGVAPRALIYPVKAFDHSGSAYVSDIVLGIDWCVQNKMDLINMSFGMKTRSKALHDVVQKAYRSGIAIIASSGNDGKRGGDYPARYPETIAVGATDKRQRVASFSNRGPYIDVYGPGENVPSCWLREGYKEMSGTSMATSHVTGAAALLLALRPGLTPKELKLLLRRSSVPVRLRKGQRRVSLGGGSADAQRLLRAGTRTRRATAATV</sequence>
<keyword evidence="5 6" id="KW-0720">Serine protease</keyword>
<dbReference type="Pfam" id="PF00082">
    <property type="entry name" value="Peptidase_S8"/>
    <property type="match status" value="1"/>
</dbReference>
<keyword evidence="9" id="KW-1185">Reference proteome</keyword>
<dbReference type="InterPro" id="IPR034202">
    <property type="entry name" value="Subtilisin_Carlsberg-like"/>
</dbReference>
<evidence type="ECO:0000256" key="4">
    <source>
        <dbReference type="ARBA" id="ARBA00022801"/>
    </source>
</evidence>
<dbReference type="GO" id="GO:0004252">
    <property type="term" value="F:serine-type endopeptidase activity"/>
    <property type="evidence" value="ECO:0007669"/>
    <property type="project" value="UniProtKB-UniRule"/>
</dbReference>
<dbReference type="InterPro" id="IPR050131">
    <property type="entry name" value="Peptidase_S8_subtilisin-like"/>
</dbReference>
<dbReference type="InterPro" id="IPR022398">
    <property type="entry name" value="Peptidase_S8_His-AS"/>
</dbReference>
<gene>
    <name evidence="8" type="ORF">B9T62_32665</name>
</gene>
<evidence type="ECO:0000313" key="9">
    <source>
        <dbReference type="Proteomes" id="UP000249890"/>
    </source>
</evidence>
<comment type="similarity">
    <text evidence="1 6">Belongs to the peptidase S8 family.</text>
</comment>
<dbReference type="InterPro" id="IPR036852">
    <property type="entry name" value="Peptidase_S8/S53_dom_sf"/>
</dbReference>
<dbReference type="EMBL" id="CP021780">
    <property type="protein sequence ID" value="ASA25086.1"/>
    <property type="molecule type" value="Genomic_DNA"/>
</dbReference>
<dbReference type="PROSITE" id="PS51892">
    <property type="entry name" value="SUBTILASE"/>
    <property type="match status" value="1"/>
</dbReference>
<evidence type="ECO:0000313" key="8">
    <source>
        <dbReference type="EMBL" id="ASA25086.1"/>
    </source>
</evidence>
<dbReference type="PRINTS" id="PR00723">
    <property type="entry name" value="SUBTILISIN"/>
</dbReference>
<feature type="active site" description="Charge relay system" evidence="6">
    <location>
        <position position="317"/>
    </location>
</feature>
<proteinExistence type="inferred from homology"/>
<keyword evidence="2 6" id="KW-0645">Protease</keyword>
<accession>A0A2Z2KEA7</accession>